<dbReference type="Pfam" id="PF01555">
    <property type="entry name" value="N6_N4_Mtase"/>
    <property type="match status" value="1"/>
</dbReference>
<organism evidence="6 7">
    <name type="scientific">Methylobacterium longum</name>
    <dbReference type="NCBI Taxonomy" id="767694"/>
    <lineage>
        <taxon>Bacteria</taxon>
        <taxon>Pseudomonadati</taxon>
        <taxon>Pseudomonadota</taxon>
        <taxon>Alphaproteobacteria</taxon>
        <taxon>Hyphomicrobiales</taxon>
        <taxon>Methylobacteriaceae</taxon>
        <taxon>Methylobacterium</taxon>
    </lineage>
</organism>
<dbReference type="PRINTS" id="PR00508">
    <property type="entry name" value="S21N4MTFRASE"/>
</dbReference>
<keyword evidence="2" id="KW-0808">Transferase</keyword>
<dbReference type="SMART" id="SM00470">
    <property type="entry name" value="ParB"/>
    <property type="match status" value="1"/>
</dbReference>
<dbReference type="CDD" id="cd16403">
    <property type="entry name" value="ParB_N_like_MT"/>
    <property type="match status" value="1"/>
</dbReference>
<evidence type="ECO:0000256" key="2">
    <source>
        <dbReference type="ARBA" id="ARBA00022679"/>
    </source>
</evidence>
<evidence type="ECO:0000313" key="7">
    <source>
        <dbReference type="Proteomes" id="UP001244297"/>
    </source>
</evidence>
<evidence type="ECO:0000313" key="6">
    <source>
        <dbReference type="EMBL" id="MDN3573918.1"/>
    </source>
</evidence>
<comment type="similarity">
    <text evidence="4">Belongs to the N(4)/N(6)-methyltransferase family.</text>
</comment>
<feature type="domain" description="ParB-like N-terminal" evidence="5">
    <location>
        <begin position="51"/>
        <end position="137"/>
    </location>
</feature>
<dbReference type="Gene3D" id="3.40.50.150">
    <property type="entry name" value="Vaccinia Virus protein VP39"/>
    <property type="match status" value="1"/>
</dbReference>
<comment type="catalytic activity">
    <reaction evidence="3">
        <text>a 2'-deoxyadenosine in DNA + S-adenosyl-L-methionine = an N(6)-methyl-2'-deoxyadenosine in DNA + S-adenosyl-L-homocysteine + H(+)</text>
        <dbReference type="Rhea" id="RHEA:15197"/>
        <dbReference type="Rhea" id="RHEA-COMP:12418"/>
        <dbReference type="Rhea" id="RHEA-COMP:12419"/>
        <dbReference type="ChEBI" id="CHEBI:15378"/>
        <dbReference type="ChEBI" id="CHEBI:57856"/>
        <dbReference type="ChEBI" id="CHEBI:59789"/>
        <dbReference type="ChEBI" id="CHEBI:90615"/>
        <dbReference type="ChEBI" id="CHEBI:90616"/>
        <dbReference type="EC" id="2.1.1.72"/>
    </reaction>
</comment>
<keyword evidence="7" id="KW-1185">Reference proteome</keyword>
<comment type="caution">
    <text evidence="6">The sequence shown here is derived from an EMBL/GenBank/DDBJ whole genome shotgun (WGS) entry which is preliminary data.</text>
</comment>
<evidence type="ECO:0000259" key="5">
    <source>
        <dbReference type="SMART" id="SM00470"/>
    </source>
</evidence>
<name>A0ABT8AVP3_9HYPH</name>
<dbReference type="PIRSF" id="PIRSF036758">
    <property type="entry name" value="Aden_M_ParB"/>
    <property type="match status" value="1"/>
</dbReference>
<protein>
    <recommendedName>
        <fullName evidence="4">Methyltransferase</fullName>
        <ecNumber evidence="4">2.1.1.-</ecNumber>
    </recommendedName>
</protein>
<evidence type="ECO:0000256" key="3">
    <source>
        <dbReference type="ARBA" id="ARBA00047942"/>
    </source>
</evidence>
<dbReference type="EC" id="2.1.1.-" evidence="4"/>
<dbReference type="RefSeq" id="WP_283206461.1">
    <property type="nucleotide sequence ID" value="NZ_BPQS01000036.1"/>
</dbReference>
<reference evidence="7" key="1">
    <citation type="journal article" date="2019" name="Int. J. Syst. Evol. Microbiol.">
        <title>The Global Catalogue of Microorganisms (GCM) 10K type strain sequencing project: providing services to taxonomists for standard genome sequencing and annotation.</title>
        <authorList>
            <consortium name="The Broad Institute Genomics Platform"/>
            <consortium name="The Broad Institute Genome Sequencing Center for Infectious Disease"/>
            <person name="Wu L."/>
            <person name="Ma J."/>
        </authorList>
    </citation>
    <scope>NUCLEOTIDE SEQUENCE [LARGE SCALE GENOMIC DNA]</scope>
    <source>
        <strain evidence="7">CECT 7806</strain>
    </source>
</reference>
<dbReference type="GO" id="GO:0032259">
    <property type="term" value="P:methylation"/>
    <property type="evidence" value="ECO:0007669"/>
    <property type="project" value="UniProtKB-KW"/>
</dbReference>
<dbReference type="InterPro" id="IPR015840">
    <property type="entry name" value="DNA_MeTrfase_ParB"/>
</dbReference>
<dbReference type="InterPro" id="IPR003115">
    <property type="entry name" value="ParB_N"/>
</dbReference>
<evidence type="ECO:0000256" key="4">
    <source>
        <dbReference type="RuleBase" id="RU362026"/>
    </source>
</evidence>
<dbReference type="Gene3D" id="3.90.1530.10">
    <property type="entry name" value="Conserved hypothetical protein from pyrococcus furiosus pfu- 392566-001, ParB domain"/>
    <property type="match status" value="1"/>
</dbReference>
<dbReference type="InterPro" id="IPR029063">
    <property type="entry name" value="SAM-dependent_MTases_sf"/>
</dbReference>
<evidence type="ECO:0000256" key="1">
    <source>
        <dbReference type="ARBA" id="ARBA00022603"/>
    </source>
</evidence>
<dbReference type="SUPFAM" id="SSF53335">
    <property type="entry name" value="S-adenosyl-L-methionine-dependent methyltransferases"/>
    <property type="match status" value="1"/>
</dbReference>
<dbReference type="EMBL" id="JAUFPT010000088">
    <property type="protein sequence ID" value="MDN3573918.1"/>
    <property type="molecule type" value="Genomic_DNA"/>
</dbReference>
<dbReference type="GO" id="GO:0008168">
    <property type="term" value="F:methyltransferase activity"/>
    <property type="evidence" value="ECO:0007669"/>
    <property type="project" value="UniProtKB-KW"/>
</dbReference>
<gene>
    <name evidence="6" type="ORF">QWZ18_25335</name>
</gene>
<dbReference type="InterPro" id="IPR036086">
    <property type="entry name" value="ParB/Sulfiredoxin_sf"/>
</dbReference>
<dbReference type="SUPFAM" id="SSF110849">
    <property type="entry name" value="ParB/Sulfiredoxin"/>
    <property type="match status" value="1"/>
</dbReference>
<accession>A0ABT8AVP3</accession>
<keyword evidence="1 6" id="KW-0489">Methyltransferase</keyword>
<dbReference type="InterPro" id="IPR001091">
    <property type="entry name" value="RM_Methyltransferase"/>
</dbReference>
<dbReference type="Proteomes" id="UP001244297">
    <property type="component" value="Unassembled WGS sequence"/>
</dbReference>
<dbReference type="InterPro" id="IPR002941">
    <property type="entry name" value="DNA_methylase_N4/N6"/>
</dbReference>
<sequence>MGRPTKGHLDGSDALVGALHSKSHRRRASLDRPSAAAGRIRNDLAPSLALVQRSPGALTAPARAVRTRDAAQVDRVAASIRALGFCDPVLIDAQDRILDGVARVEAAKLVGLSAIPCIVAGHLTPGEQRALRLALNRLQERGSWDLDKLKLEFEELALEDGALDVTGFTECEIDQVLLDDEPEAVEPGPLTPSAGAAAVARLGDVFVLGRHRVVCGDARDPAVLATLMGPERARLLLTDEPYNVPIRGHVTGGDHREFAMASGEMSEAEFRTFNLEWIGTALPYLVEGGVFGTFIDWRGLHVVQHAAAELALTPLNLIVWAKTNAGMGSLYRSQHELLPLFKKGEEAHVNNVDLGRGGRWRSNLWTHPGSSSLGSGSRKGLQDHPTVKPVALLADALLDLTGRDEVVLDPFLGSGSTLIAAERTGRRCYGVEIDPLYVDLIVRRYKEVTGGLAIREAEGSHHGLVDWIVPAS</sequence>
<proteinExistence type="inferred from homology"/>